<evidence type="ECO:0000259" key="5">
    <source>
        <dbReference type="Pfam" id="PF03688"/>
    </source>
</evidence>
<dbReference type="Pfam" id="PF03689">
    <property type="entry name" value="Nepo_coat_N"/>
    <property type="match status" value="1"/>
</dbReference>
<evidence type="ECO:0000313" key="7">
    <source>
        <dbReference type="EMBL" id="CAA60707.1"/>
    </source>
</evidence>
<organism evidence="7">
    <name type="scientific">Artichoke Italian latent virus</name>
    <dbReference type="NCBI Taxonomy" id="46075"/>
    <lineage>
        <taxon>Viruses</taxon>
        <taxon>Riboviria</taxon>
        <taxon>Orthornavirae</taxon>
        <taxon>Pisuviricota</taxon>
        <taxon>Pisoniviricetes</taxon>
        <taxon>Picornavirales</taxon>
        <taxon>Secoviridae</taxon>
        <taxon>Comovirinae</taxon>
        <taxon>Nepovirus</taxon>
        <taxon>Nepovirus italiaense</taxon>
    </lineage>
</organism>
<evidence type="ECO:0000256" key="2">
    <source>
        <dbReference type="ARBA" id="ARBA00022561"/>
    </source>
</evidence>
<protein>
    <submittedName>
        <fullName evidence="7">ORF protein</fullName>
    </submittedName>
</protein>
<dbReference type="InterPro" id="IPR029053">
    <property type="entry name" value="Viral_coat"/>
</dbReference>
<keyword evidence="2" id="KW-0167">Capsid protein</keyword>
<evidence type="ECO:0000256" key="3">
    <source>
        <dbReference type="ARBA" id="ARBA00022844"/>
    </source>
</evidence>
<dbReference type="Pfam" id="PF03688">
    <property type="entry name" value="Nepo_coat_C"/>
    <property type="match status" value="1"/>
</dbReference>
<name>Q64959_9SECO</name>
<accession>Q64959</accession>
<dbReference type="InterPro" id="IPR005054">
    <property type="entry name" value="Nepo_coat"/>
</dbReference>
<gene>
    <name evidence="7" type="primary">ORF</name>
</gene>
<feature type="domain" description="Nepovirus coat protein C-terminal" evidence="5">
    <location>
        <begin position="338"/>
        <end position="502"/>
    </location>
</feature>
<feature type="domain" description="Nepovirus coat protein N-terminal" evidence="6">
    <location>
        <begin position="4"/>
        <end position="94"/>
    </location>
</feature>
<dbReference type="Gene3D" id="2.60.120.20">
    <property type="match status" value="2"/>
</dbReference>
<reference evidence="7" key="1">
    <citation type="submission" date="1995-05" db="EMBL/GenBank/DDBJ databases">
        <authorList>
            <person name="Grieco F."/>
        </authorList>
    </citation>
    <scope>NUCLEOTIDE SEQUENCE [LARGE SCALE GENOMIC DNA]</scope>
</reference>
<sequence length="510" mass="57253">NGDFAFSQRITYPAARTVGTVIGTLDIFALITTTNSRVCAEWLERGYVDRNILMVSHLFTSPYLGMAIWYVFDAYGHIPTDVTTTVELESIRHLSPHVHILKDNTTSTWILNFHREGGQSLNFAGPGFMKPKVWIIAASSAQMPCSADVQYVVEGYPQEKVSSEDLLRRKILTLSVESTHLADLDLLLAPQQLAIGTTATTNFPLSFAEKSITSTKRETYSYSAGLLSHFLGIGGKLRFRVHSTSSCLLTSKLRVFLWEHSQPQCRRPKFHTLTLMGLDWRAVIQAACCATANFGDSGARFWIMPLSAPRAPQTVETKFEFYIRILGIDVIPDLCRQINYKQRFGWFMISPSDKTTTELDFKIPSRIGNIGVKNTKCVNFTNAFAIMCATTGMHWGRCILHFTWSWHRNTEAGKNAREISQSRLEWVIVLQHIILGIRGILVYDNAYSIPFEFGSFAGPVISGGTPNEAENWVRVQSTSWQWIHAVTVSIEVLPGFRFYGRSAGPMTIPS</sequence>
<evidence type="ECO:0000259" key="6">
    <source>
        <dbReference type="Pfam" id="PF03689"/>
    </source>
</evidence>
<feature type="domain" description="Nepovirus coat protein" evidence="4">
    <location>
        <begin position="171"/>
        <end position="329"/>
    </location>
</feature>
<dbReference type="EMBL" id="X87254">
    <property type="protein sequence ID" value="CAA60707.1"/>
    <property type="molecule type" value="mRNA"/>
</dbReference>
<dbReference type="GO" id="GO:0019028">
    <property type="term" value="C:viral capsid"/>
    <property type="evidence" value="ECO:0007669"/>
    <property type="project" value="UniProtKB-KW"/>
</dbReference>
<feature type="non-terminal residue" evidence="7">
    <location>
        <position position="1"/>
    </location>
</feature>
<dbReference type="InterPro" id="IPR005306">
    <property type="entry name" value="Nepo_coat_N"/>
</dbReference>
<keyword evidence="3" id="KW-0946">Virion</keyword>
<dbReference type="InterPro" id="IPR005305">
    <property type="entry name" value="Nepo_coat_C"/>
</dbReference>
<proteinExistence type="evidence at transcript level"/>
<dbReference type="SUPFAM" id="SSF88633">
    <property type="entry name" value="Positive stranded ssRNA viruses"/>
    <property type="match status" value="3"/>
</dbReference>
<dbReference type="Proteomes" id="UP000243615">
    <property type="component" value="Segment"/>
</dbReference>
<comment type="subcellular location">
    <subcellularLocation>
        <location evidence="1">Virion</location>
    </subcellularLocation>
</comment>
<evidence type="ECO:0000256" key="1">
    <source>
        <dbReference type="ARBA" id="ARBA00004328"/>
    </source>
</evidence>
<evidence type="ECO:0000259" key="4">
    <source>
        <dbReference type="Pfam" id="PF03391"/>
    </source>
</evidence>
<dbReference type="GO" id="GO:0005198">
    <property type="term" value="F:structural molecule activity"/>
    <property type="evidence" value="ECO:0007669"/>
    <property type="project" value="InterPro"/>
</dbReference>
<dbReference type="Pfam" id="PF03391">
    <property type="entry name" value="Nepo_coat"/>
    <property type="match status" value="1"/>
</dbReference>